<accession>A0AAD5SNX0</accession>
<gene>
    <name evidence="2" type="ORF">HK097_011309</name>
</gene>
<comment type="caution">
    <text evidence="2">The sequence shown here is derived from an EMBL/GenBank/DDBJ whole genome shotgun (WGS) entry which is preliminary data.</text>
</comment>
<proteinExistence type="predicted"/>
<dbReference type="Proteomes" id="UP001212841">
    <property type="component" value="Unassembled WGS sequence"/>
</dbReference>
<dbReference type="SUPFAM" id="SSF52047">
    <property type="entry name" value="RNI-like"/>
    <property type="match status" value="1"/>
</dbReference>
<name>A0AAD5SNX0_9FUNG</name>
<reference evidence="2" key="1">
    <citation type="submission" date="2020-05" db="EMBL/GenBank/DDBJ databases">
        <title>Phylogenomic resolution of chytrid fungi.</title>
        <authorList>
            <person name="Stajich J.E."/>
            <person name="Amses K."/>
            <person name="Simmons R."/>
            <person name="Seto K."/>
            <person name="Myers J."/>
            <person name="Bonds A."/>
            <person name="Quandt C.A."/>
            <person name="Barry K."/>
            <person name="Liu P."/>
            <person name="Grigoriev I."/>
            <person name="Longcore J.E."/>
            <person name="James T.Y."/>
        </authorList>
    </citation>
    <scope>NUCLEOTIDE SEQUENCE</scope>
    <source>
        <strain evidence="2">JEL0318</strain>
    </source>
</reference>
<evidence type="ECO:0000313" key="2">
    <source>
        <dbReference type="EMBL" id="KAJ3055155.1"/>
    </source>
</evidence>
<sequence length="436" mass="49230">KQPPPQLPPSGLPIVKKPRSLAQNLPEVVLDLIMLSLKGVEHKEEGLAKDERFNRDNRGSWEVDDDTNQLEEPYFGPTKTVERRHASRVCKSWRQAALSVMSCTETNKTYEGVVGYLFQQLHRQFRGLVDPNPHAVNFHLEGYGLGWDAEWLASKLAVQRVLLNPPIKTLRLLVIQTSTTNMMAILSVCRVLEHLTIGGLVFGRVDRSSSVVQAARQGLRTLKSLSMQLGITSIQFRKWLLESVGTALMKLELYNSEDPIRDRGARDEDKIKEPVKLPAQCTQLRCLIAWFVPNRVEVLGHSLRILVANDWRVKAVCQVIKTCASLEELYGRGWQGNVDYGSLYHAARGLPNLRHFGLKGLQHGVEDFKEFLSVVGPQLTGLRLAHKWVDASVLEEVAEKCENLEYVSIMDMDDVESEGREVSQGEPRQKGLWARL</sequence>
<organism evidence="2 3">
    <name type="scientific">Rhizophlyctis rosea</name>
    <dbReference type="NCBI Taxonomy" id="64517"/>
    <lineage>
        <taxon>Eukaryota</taxon>
        <taxon>Fungi</taxon>
        <taxon>Fungi incertae sedis</taxon>
        <taxon>Chytridiomycota</taxon>
        <taxon>Chytridiomycota incertae sedis</taxon>
        <taxon>Chytridiomycetes</taxon>
        <taxon>Rhizophlyctidales</taxon>
        <taxon>Rhizophlyctidaceae</taxon>
        <taxon>Rhizophlyctis</taxon>
    </lineage>
</organism>
<dbReference type="AlphaFoldDB" id="A0AAD5SNX0"/>
<dbReference type="PANTHER" id="PTHR38926:SF5">
    <property type="entry name" value="F-BOX AND LEUCINE-RICH REPEAT PROTEIN 6"/>
    <property type="match status" value="1"/>
</dbReference>
<dbReference type="EMBL" id="JADGJD010000092">
    <property type="protein sequence ID" value="KAJ3055155.1"/>
    <property type="molecule type" value="Genomic_DNA"/>
</dbReference>
<dbReference type="InterPro" id="IPR032675">
    <property type="entry name" value="LRR_dom_sf"/>
</dbReference>
<feature type="compositionally biased region" description="Basic and acidic residues" evidence="1">
    <location>
        <begin position="417"/>
        <end position="429"/>
    </location>
</feature>
<feature type="non-terminal residue" evidence="2">
    <location>
        <position position="1"/>
    </location>
</feature>
<feature type="region of interest" description="Disordered" evidence="1">
    <location>
        <begin position="417"/>
        <end position="436"/>
    </location>
</feature>
<evidence type="ECO:0000313" key="3">
    <source>
        <dbReference type="Proteomes" id="UP001212841"/>
    </source>
</evidence>
<dbReference type="Gene3D" id="3.80.10.10">
    <property type="entry name" value="Ribonuclease Inhibitor"/>
    <property type="match status" value="1"/>
</dbReference>
<evidence type="ECO:0008006" key="4">
    <source>
        <dbReference type="Google" id="ProtNLM"/>
    </source>
</evidence>
<dbReference type="PANTHER" id="PTHR38926">
    <property type="entry name" value="F-BOX DOMAIN CONTAINING PROTEIN, EXPRESSED"/>
    <property type="match status" value="1"/>
</dbReference>
<evidence type="ECO:0000256" key="1">
    <source>
        <dbReference type="SAM" id="MobiDB-lite"/>
    </source>
</evidence>
<protein>
    <recommendedName>
        <fullName evidence="4">F-box domain-containing protein</fullName>
    </recommendedName>
</protein>
<keyword evidence="3" id="KW-1185">Reference proteome</keyword>